<dbReference type="Gramene" id="ORUFI04G12440.1">
    <property type="protein sequence ID" value="ORUFI04G12440.1"/>
    <property type="gene ID" value="ORUFI04G12440"/>
</dbReference>
<dbReference type="AlphaFoldDB" id="A0A0E0P8L9"/>
<accession>A0A0E0P8L9</accession>
<protein>
    <submittedName>
        <fullName evidence="1">Uncharacterized protein</fullName>
    </submittedName>
</protein>
<evidence type="ECO:0000313" key="2">
    <source>
        <dbReference type="Proteomes" id="UP000008022"/>
    </source>
</evidence>
<proteinExistence type="predicted"/>
<dbReference type="Proteomes" id="UP000008022">
    <property type="component" value="Unassembled WGS sequence"/>
</dbReference>
<sequence>MQQQQHMKKTELAEQSYNRIRNGFICSYICVTFVRKWKRTTPPRDTQPFLPFLLKYCTMYHGLKALRMVISWTTRLYSPMPAMRRNHTEMIGAKV</sequence>
<reference evidence="1" key="2">
    <citation type="submission" date="2015-06" db="UniProtKB">
        <authorList>
            <consortium name="EnsemblPlants"/>
        </authorList>
    </citation>
    <scope>IDENTIFICATION</scope>
</reference>
<keyword evidence="2" id="KW-1185">Reference proteome</keyword>
<name>A0A0E0P8L9_ORYRU</name>
<dbReference type="EnsemblPlants" id="ORUFI04G12440.1">
    <property type="protein sequence ID" value="ORUFI04G12440.1"/>
    <property type="gene ID" value="ORUFI04G12440"/>
</dbReference>
<organism evidence="1 2">
    <name type="scientific">Oryza rufipogon</name>
    <name type="common">Brownbeard rice</name>
    <name type="synonym">Asian wild rice</name>
    <dbReference type="NCBI Taxonomy" id="4529"/>
    <lineage>
        <taxon>Eukaryota</taxon>
        <taxon>Viridiplantae</taxon>
        <taxon>Streptophyta</taxon>
        <taxon>Embryophyta</taxon>
        <taxon>Tracheophyta</taxon>
        <taxon>Spermatophyta</taxon>
        <taxon>Magnoliopsida</taxon>
        <taxon>Liliopsida</taxon>
        <taxon>Poales</taxon>
        <taxon>Poaceae</taxon>
        <taxon>BOP clade</taxon>
        <taxon>Oryzoideae</taxon>
        <taxon>Oryzeae</taxon>
        <taxon>Oryzinae</taxon>
        <taxon>Oryza</taxon>
    </lineage>
</organism>
<reference evidence="2" key="1">
    <citation type="submission" date="2013-06" db="EMBL/GenBank/DDBJ databases">
        <authorList>
            <person name="Zhao Q."/>
        </authorList>
    </citation>
    <scope>NUCLEOTIDE SEQUENCE</scope>
    <source>
        <strain evidence="2">cv. W1943</strain>
    </source>
</reference>
<evidence type="ECO:0000313" key="1">
    <source>
        <dbReference type="EnsemblPlants" id="ORUFI04G12440.1"/>
    </source>
</evidence>
<dbReference type="HOGENOM" id="CLU_2376548_0_0_1"/>